<evidence type="ECO:0000313" key="7">
    <source>
        <dbReference type="Ensembl" id="ENSCABP00000020066.1"/>
    </source>
</evidence>
<keyword evidence="2" id="KW-0391">Immunity</keyword>
<dbReference type="InterPro" id="IPR013106">
    <property type="entry name" value="Ig_V-set"/>
</dbReference>
<dbReference type="PROSITE" id="PS50835">
    <property type="entry name" value="IG_LIKE"/>
    <property type="match status" value="1"/>
</dbReference>
<dbReference type="SUPFAM" id="SSF48726">
    <property type="entry name" value="Immunoglobulin"/>
    <property type="match status" value="2"/>
</dbReference>
<dbReference type="PANTHER" id="PTHR23268">
    <property type="entry name" value="T-CELL RECEPTOR BETA CHAIN"/>
    <property type="match status" value="1"/>
</dbReference>
<evidence type="ECO:0000256" key="1">
    <source>
        <dbReference type="ARBA" id="ARBA00022729"/>
    </source>
</evidence>
<name>A0A8C0HBV0_CHEAB</name>
<dbReference type="PANTHER" id="PTHR23268:SF117">
    <property type="entry name" value="T CELL RECEPTOR BETA VARIABLE 29-1"/>
    <property type="match status" value="1"/>
</dbReference>
<keyword evidence="3" id="KW-0393">Immunoglobulin domain</keyword>
<dbReference type="InterPro" id="IPR013783">
    <property type="entry name" value="Ig-like_fold"/>
</dbReference>
<reference evidence="7" key="1">
    <citation type="submission" date="2025-08" db="UniProtKB">
        <authorList>
            <consortium name="Ensembl"/>
        </authorList>
    </citation>
    <scope>IDENTIFICATION</scope>
</reference>
<protein>
    <recommendedName>
        <fullName evidence="6">Ig-like domain-containing protein</fullName>
    </recommendedName>
</protein>
<dbReference type="Proteomes" id="UP000694404">
    <property type="component" value="Unplaced"/>
</dbReference>
<dbReference type="FunFam" id="2.60.40.10:FF:000463">
    <property type="entry name" value="Immunoglobulin heavy constant gamma 1"/>
    <property type="match status" value="1"/>
</dbReference>
<dbReference type="InterPro" id="IPR007110">
    <property type="entry name" value="Ig-like_dom"/>
</dbReference>
<dbReference type="AlphaFoldDB" id="A0A8C0HBV0"/>
<dbReference type="GO" id="GO:0007166">
    <property type="term" value="P:cell surface receptor signaling pathway"/>
    <property type="evidence" value="ECO:0007669"/>
    <property type="project" value="TreeGrafter"/>
</dbReference>
<dbReference type="OMA" id="IEAPFKN"/>
<evidence type="ECO:0000256" key="4">
    <source>
        <dbReference type="SAM" id="MobiDB-lite"/>
    </source>
</evidence>
<keyword evidence="5" id="KW-1133">Transmembrane helix</keyword>
<evidence type="ECO:0000256" key="2">
    <source>
        <dbReference type="ARBA" id="ARBA00022859"/>
    </source>
</evidence>
<keyword evidence="5" id="KW-0472">Membrane</keyword>
<accession>A0A8C0HBV0</accession>
<feature type="transmembrane region" description="Helical" evidence="5">
    <location>
        <begin position="290"/>
        <end position="310"/>
    </location>
</feature>
<dbReference type="Pfam" id="PF07686">
    <property type="entry name" value="V-set"/>
    <property type="match status" value="1"/>
</dbReference>
<dbReference type="Ensembl" id="ENSCABT00000021979.1">
    <property type="protein sequence ID" value="ENSCABP00000020066.1"/>
    <property type="gene ID" value="ENSCABG00000014793.1"/>
</dbReference>
<dbReference type="InterPro" id="IPR036179">
    <property type="entry name" value="Ig-like_dom_sf"/>
</dbReference>
<proteinExistence type="predicted"/>
<dbReference type="SMART" id="SM00409">
    <property type="entry name" value="IG"/>
    <property type="match status" value="2"/>
</dbReference>
<dbReference type="InterPro" id="IPR003599">
    <property type="entry name" value="Ig_sub"/>
</dbReference>
<sequence length="353" mass="40507">MAVTEESSKSKDQIHALNSHPKEQRSIKRPSSFLCCTTLILYQEQVVLFQVPTWVTQKTETMTKLHCYQNNTDHGSMYWYQQPVAQRGLELIGVLIKGTPEPSFEEHFRDNRFSMVRDNDRHCALQIDLLKTRDSALYFCATSHTLEQIGCVNTQPVYFGEGTRLTVLEDLSKITAPEVAIFPPSKQEIKEKRKATLVCLATGFYPDHIKLVWRVNDVERKEGVRTDEPLLGEKKEKFSLTSRLRISHQEWSNSKNRFQCFVEFYGNETKSYDKVISGVAGESAMAGMSVYVLLIFKSALYGVFVMGLMLRKKVRGGFLFYALWARSILTRTEEGTSLDKTRTAMNLCHHHPK</sequence>
<keyword evidence="5" id="KW-0812">Transmembrane</keyword>
<keyword evidence="8" id="KW-1185">Reference proteome</keyword>
<dbReference type="GeneTree" id="ENSGT00940000164625"/>
<feature type="domain" description="Ig-like" evidence="6">
    <location>
        <begin position="177"/>
        <end position="277"/>
    </location>
</feature>
<dbReference type="SMART" id="SM00407">
    <property type="entry name" value="IGc1"/>
    <property type="match status" value="1"/>
</dbReference>
<dbReference type="GO" id="GO:0002376">
    <property type="term" value="P:immune system process"/>
    <property type="evidence" value="ECO:0007669"/>
    <property type="project" value="UniProtKB-KW"/>
</dbReference>
<evidence type="ECO:0000259" key="6">
    <source>
        <dbReference type="PROSITE" id="PS50835"/>
    </source>
</evidence>
<dbReference type="Pfam" id="PF07654">
    <property type="entry name" value="C1-set"/>
    <property type="match status" value="1"/>
</dbReference>
<reference evidence="7" key="2">
    <citation type="submission" date="2025-09" db="UniProtKB">
        <authorList>
            <consortium name="Ensembl"/>
        </authorList>
    </citation>
    <scope>IDENTIFICATION</scope>
</reference>
<dbReference type="InterPro" id="IPR050413">
    <property type="entry name" value="TCR_beta_variable"/>
</dbReference>
<dbReference type="Gene3D" id="2.60.40.10">
    <property type="entry name" value="Immunoglobulins"/>
    <property type="match status" value="2"/>
</dbReference>
<dbReference type="GO" id="GO:0005886">
    <property type="term" value="C:plasma membrane"/>
    <property type="evidence" value="ECO:0007669"/>
    <property type="project" value="TreeGrafter"/>
</dbReference>
<evidence type="ECO:0000313" key="8">
    <source>
        <dbReference type="Proteomes" id="UP000694404"/>
    </source>
</evidence>
<evidence type="ECO:0000256" key="5">
    <source>
        <dbReference type="SAM" id="Phobius"/>
    </source>
</evidence>
<dbReference type="InterPro" id="IPR003597">
    <property type="entry name" value="Ig_C1-set"/>
</dbReference>
<dbReference type="SMART" id="SM00406">
    <property type="entry name" value="IGv"/>
    <property type="match status" value="1"/>
</dbReference>
<keyword evidence="1" id="KW-0732">Signal</keyword>
<evidence type="ECO:0000256" key="3">
    <source>
        <dbReference type="ARBA" id="ARBA00023319"/>
    </source>
</evidence>
<organism evidence="7 8">
    <name type="scientific">Chelonoidis abingdonii</name>
    <name type="common">Abingdon island giant tortoise</name>
    <name type="synonym">Testudo abingdonii</name>
    <dbReference type="NCBI Taxonomy" id="106734"/>
    <lineage>
        <taxon>Eukaryota</taxon>
        <taxon>Metazoa</taxon>
        <taxon>Chordata</taxon>
        <taxon>Craniata</taxon>
        <taxon>Vertebrata</taxon>
        <taxon>Euteleostomi</taxon>
        <taxon>Archelosauria</taxon>
        <taxon>Testudinata</taxon>
        <taxon>Testudines</taxon>
        <taxon>Cryptodira</taxon>
        <taxon>Durocryptodira</taxon>
        <taxon>Testudinoidea</taxon>
        <taxon>Testudinidae</taxon>
        <taxon>Chelonoidis</taxon>
    </lineage>
</organism>
<feature type="region of interest" description="Disordered" evidence="4">
    <location>
        <begin position="1"/>
        <end position="23"/>
    </location>
</feature>